<accession>A0A813MC18</accession>
<comment type="caution">
    <text evidence="1">The sequence shown here is derived from an EMBL/GenBank/DDBJ whole genome shotgun (WGS) entry which is preliminary data.</text>
</comment>
<dbReference type="AlphaFoldDB" id="A0A813MC18"/>
<reference evidence="1" key="1">
    <citation type="submission" date="2021-02" db="EMBL/GenBank/DDBJ databases">
        <authorList>
            <person name="Nowell W R."/>
        </authorList>
    </citation>
    <scope>NUCLEOTIDE SEQUENCE</scope>
</reference>
<gene>
    <name evidence="1" type="ORF">PYM288_LOCUS4</name>
</gene>
<dbReference type="EMBL" id="CAJNOH010000001">
    <property type="protein sequence ID" value="CAF0719247.1"/>
    <property type="molecule type" value="Genomic_DNA"/>
</dbReference>
<evidence type="ECO:0000313" key="1">
    <source>
        <dbReference type="EMBL" id="CAF0719247.1"/>
    </source>
</evidence>
<evidence type="ECO:0000313" key="2">
    <source>
        <dbReference type="Proteomes" id="UP000663854"/>
    </source>
</evidence>
<organism evidence="1 2">
    <name type="scientific">Rotaria sordida</name>
    <dbReference type="NCBI Taxonomy" id="392033"/>
    <lineage>
        <taxon>Eukaryota</taxon>
        <taxon>Metazoa</taxon>
        <taxon>Spiralia</taxon>
        <taxon>Gnathifera</taxon>
        <taxon>Rotifera</taxon>
        <taxon>Eurotatoria</taxon>
        <taxon>Bdelloidea</taxon>
        <taxon>Philodinida</taxon>
        <taxon>Philodinidae</taxon>
        <taxon>Rotaria</taxon>
    </lineage>
</organism>
<name>A0A813MC18_9BILA</name>
<proteinExistence type="predicted"/>
<sequence length="486" mass="50100">MLQTAAEANRKGEKANPEQMKKMFDDFATAIDNHRETKSAAADYTADALIAGGAIASVIATGGTDLPLVAAMLAAGGAATKVGTKAVLMGSDYDFKLNTVAKDAAIGAVTGATSVLGQAQLAAVFKVGAQAAKSAATATIGVLAKESVEVVAQRAGIELTQGLAQDLVGKQLFVAGYEKILAEGTETAMRNLLANGARKIEEKSFAAIAEKVVDASIQGPLRQAAVASVQKELTAQATKEFTKHTANWLVYQSTAQGLNAGAGAVANSGTGMIEGIAAWDSRKSLSGNLSSIGMHTFNSSLAGAGGALFFGGVIKAGEAGFSGLNRIRGNSEIAGSSNLRLGSEAKPLGGARPINEVQGPNIAHELPRSTNAARDLSRGQIDFAPNNVMAAIETRPQSHPNTQVGGAGNEKIWLPVRELEKMAAHEKAALIRELGSDITPLNTAAKASKFVDSIESATKDWSEDFSHLSKGVDEAHARKDANTAPI</sequence>
<protein>
    <submittedName>
        <fullName evidence="1">Uncharacterized protein</fullName>
    </submittedName>
</protein>
<dbReference type="Proteomes" id="UP000663854">
    <property type="component" value="Unassembled WGS sequence"/>
</dbReference>